<dbReference type="GO" id="GO:0016757">
    <property type="term" value="F:glycosyltransferase activity"/>
    <property type="evidence" value="ECO:0007669"/>
    <property type="project" value="InterPro"/>
</dbReference>
<evidence type="ECO:0000259" key="1">
    <source>
        <dbReference type="Pfam" id="PF04577"/>
    </source>
</evidence>
<dbReference type="InterPro" id="IPR049625">
    <property type="entry name" value="Glyco_transf_61_cat"/>
</dbReference>
<evidence type="ECO:0000313" key="3">
    <source>
        <dbReference type="Proteomes" id="UP000294200"/>
    </source>
</evidence>
<dbReference type="AlphaFoldDB" id="A0A4R0XPI9"/>
<evidence type="ECO:0000313" key="2">
    <source>
        <dbReference type="EMBL" id="TCG09487.1"/>
    </source>
</evidence>
<protein>
    <recommendedName>
        <fullName evidence="1">Glycosyltransferase 61 catalytic domain-containing protein</fullName>
    </recommendedName>
</protein>
<sequence length="574" mass="64833">MGFISRSIKVVLVRIVAALHIVDRDYYSASYPDIAAAGCDPVEHYVLYGFREGRSPNRITAGCKAAVSTTLRNAIMRATGFDQAFYLAQYPDVALAGVDPLTHYLRYGFSEGRRRNERKVRFKKTLIFFQAVLAFANKRNRPALARHRHEFVFELARNGSRLWVRLLMWFERFLSSRSGTKIFARCLPLTNLTKDQVDGISITHVAPARPYSFYEPKIVDENALRPYRTVEVPAKWVATVAYASIVGGFQVVAGRRFVQYEPAANPHSDFVAGSWPFARGVTGSGFVAVWYPYERKAVLEEGILLSGRCSPNYYHWLIEYLGRLYTILQRPELRGVPLIVDAQMYPQEFESLAAMCPDWPIYRLDRRTMLKVTRLHIPSIPTFLPDSVRIPFWKGSTLCDESLTLIRDTVLNRYGIHFTKPLTRKIFLVRRGARTILDVEELEAALVDMGFECIDTGVLTFEEQVRLFAEAAMIVGPLGAAFTNAIFCHPDCKVLGLASPYVKRFCLQGNLAEFAGCEYRILAGDHPSYRRGDEYAMEDVATMHSNFSIPVEKLVLAIEDWLGEARDAGAAAAG</sequence>
<feature type="domain" description="Glycosyltransferase 61 catalytic" evidence="1">
    <location>
        <begin position="313"/>
        <end position="495"/>
    </location>
</feature>
<accession>A0A4R0XPI9</accession>
<comment type="caution">
    <text evidence="2">The sequence shown here is derived from an EMBL/GenBank/DDBJ whole genome shotgun (WGS) entry which is preliminary data.</text>
</comment>
<dbReference type="Pfam" id="PF04577">
    <property type="entry name" value="Glyco_transf_61"/>
    <property type="match status" value="1"/>
</dbReference>
<organism evidence="2 3">
    <name type="scientific">Paraburkholderia steynii</name>
    <dbReference type="NCBI Taxonomy" id="1245441"/>
    <lineage>
        <taxon>Bacteria</taxon>
        <taxon>Pseudomonadati</taxon>
        <taxon>Pseudomonadota</taxon>
        <taxon>Betaproteobacteria</taxon>
        <taxon>Burkholderiales</taxon>
        <taxon>Burkholderiaceae</taxon>
        <taxon>Paraburkholderia</taxon>
    </lineage>
</organism>
<name>A0A4R0XPI9_9BURK</name>
<reference evidence="2 3" key="1">
    <citation type="submission" date="2017-02" db="EMBL/GenBank/DDBJ databases">
        <title>Paraburkholderia sophoroidis sp. nov. and Paraburkholderia steynii sp. nov. rhizobial symbionts of the fynbos legume Hypocalyptus sophoroides.</title>
        <authorList>
            <person name="Steenkamp E.T."/>
            <person name="Beukes C.W."/>
            <person name="Van Zyl E."/>
            <person name="Avontuur J."/>
            <person name="Chan W.Y."/>
            <person name="Hassen A."/>
            <person name="Palmer M."/>
            <person name="Mthombeni L."/>
            <person name="Phalane F."/>
            <person name="Sereme K."/>
            <person name="Venter S.N."/>
        </authorList>
    </citation>
    <scope>NUCLEOTIDE SEQUENCE [LARGE SCALE GENOMIC DNA]</scope>
    <source>
        <strain evidence="2 3">HC1.1ba</strain>
    </source>
</reference>
<proteinExistence type="predicted"/>
<dbReference type="EMBL" id="MWML01000011">
    <property type="protein sequence ID" value="TCG09487.1"/>
    <property type="molecule type" value="Genomic_DNA"/>
</dbReference>
<gene>
    <name evidence="2" type="ORF">BZM27_05335</name>
</gene>
<keyword evidence="3" id="KW-1185">Reference proteome</keyword>
<dbReference type="Proteomes" id="UP000294200">
    <property type="component" value="Unassembled WGS sequence"/>
</dbReference>